<evidence type="ECO:0000313" key="2">
    <source>
        <dbReference type="EMBL" id="CAH2250156.1"/>
    </source>
</evidence>
<reference evidence="2" key="1">
    <citation type="submission" date="2022-03" db="EMBL/GenBank/DDBJ databases">
        <authorList>
            <person name="Alioto T."/>
            <person name="Alioto T."/>
            <person name="Gomez Garrido J."/>
        </authorList>
    </citation>
    <scope>NUCLEOTIDE SEQUENCE</scope>
</reference>
<accession>A0AAD1VUN6</accession>
<protein>
    <submittedName>
        <fullName evidence="2">Uncharacterized protein</fullName>
    </submittedName>
</protein>
<organism evidence="2 3">
    <name type="scientific">Pelobates cultripes</name>
    <name type="common">Western spadefoot toad</name>
    <dbReference type="NCBI Taxonomy" id="61616"/>
    <lineage>
        <taxon>Eukaryota</taxon>
        <taxon>Metazoa</taxon>
        <taxon>Chordata</taxon>
        <taxon>Craniata</taxon>
        <taxon>Vertebrata</taxon>
        <taxon>Euteleostomi</taxon>
        <taxon>Amphibia</taxon>
        <taxon>Batrachia</taxon>
        <taxon>Anura</taxon>
        <taxon>Pelobatoidea</taxon>
        <taxon>Pelobatidae</taxon>
        <taxon>Pelobates</taxon>
    </lineage>
</organism>
<feature type="region of interest" description="Disordered" evidence="1">
    <location>
        <begin position="34"/>
        <end position="66"/>
    </location>
</feature>
<name>A0AAD1VUN6_PELCU</name>
<evidence type="ECO:0000313" key="3">
    <source>
        <dbReference type="Proteomes" id="UP001295444"/>
    </source>
</evidence>
<dbReference type="AlphaFoldDB" id="A0AAD1VUN6"/>
<feature type="region of interest" description="Disordered" evidence="1">
    <location>
        <begin position="78"/>
        <end position="102"/>
    </location>
</feature>
<sequence>MSDLPEPAVSAELKAWLYNAIADSIPKALAAFHDQSKSTSRAPIVHLSDSEESKGSDHEEAPRKCPWKVHSATAAKGIAPAKMPRLSFPDTRDNNPNYNLDH</sequence>
<dbReference type="Proteomes" id="UP001295444">
    <property type="component" value="Chromosome 02"/>
</dbReference>
<proteinExistence type="predicted"/>
<dbReference type="EMBL" id="OW240913">
    <property type="protein sequence ID" value="CAH2250156.1"/>
    <property type="molecule type" value="Genomic_DNA"/>
</dbReference>
<keyword evidence="3" id="KW-1185">Reference proteome</keyword>
<evidence type="ECO:0000256" key="1">
    <source>
        <dbReference type="SAM" id="MobiDB-lite"/>
    </source>
</evidence>
<feature type="compositionally biased region" description="Basic and acidic residues" evidence="1">
    <location>
        <begin position="48"/>
        <end position="63"/>
    </location>
</feature>
<gene>
    <name evidence="2" type="ORF">PECUL_23A052312</name>
</gene>